<feature type="non-terminal residue" evidence="1">
    <location>
        <position position="126"/>
    </location>
</feature>
<evidence type="ECO:0000313" key="1">
    <source>
        <dbReference type="EMBL" id="PRD46262.1"/>
    </source>
</evidence>
<protein>
    <submittedName>
        <fullName evidence="1">Uncharacterized protein</fullName>
    </submittedName>
</protein>
<accession>A0A2S9J0G1</accession>
<organism evidence="1 2">
    <name type="scientific">Sphingobacterium haloxyli</name>
    <dbReference type="NCBI Taxonomy" id="2100533"/>
    <lineage>
        <taxon>Bacteria</taxon>
        <taxon>Pseudomonadati</taxon>
        <taxon>Bacteroidota</taxon>
        <taxon>Sphingobacteriia</taxon>
        <taxon>Sphingobacteriales</taxon>
        <taxon>Sphingobacteriaceae</taxon>
        <taxon>Sphingobacterium</taxon>
    </lineage>
</organism>
<dbReference type="AlphaFoldDB" id="A0A2S9J0G1"/>
<reference evidence="1 2" key="1">
    <citation type="submission" date="2018-02" db="EMBL/GenBank/DDBJ databases">
        <title>The draft genome of Sphingobacterium sp. 5JN-11.</title>
        <authorList>
            <person name="Liu L."/>
            <person name="Li L."/>
            <person name="Liang L."/>
            <person name="Zhang X."/>
            <person name="Wang T."/>
        </authorList>
    </citation>
    <scope>NUCLEOTIDE SEQUENCE [LARGE SCALE GENOMIC DNA]</scope>
    <source>
        <strain evidence="1 2">5JN-11</strain>
    </source>
</reference>
<name>A0A2S9J0G1_9SPHI</name>
<sequence length="126" mass="13519">MKLIKLLSVLSISCSFLGHVHGQRDTLEAHLYSQSHRTTLQTLSVPSGQAIQPMASSAPAISYGSPRIVSVNQQFDWSPSNSGGGAEFGVTVEQTLTGYYNPMSSICAPDGTLYIANAGYHSIMKR</sequence>
<evidence type="ECO:0000313" key="2">
    <source>
        <dbReference type="Proteomes" id="UP000239711"/>
    </source>
</evidence>
<dbReference type="Proteomes" id="UP000239711">
    <property type="component" value="Unassembled WGS sequence"/>
</dbReference>
<keyword evidence="2" id="KW-1185">Reference proteome</keyword>
<gene>
    <name evidence="1" type="ORF">C5745_15860</name>
</gene>
<proteinExistence type="predicted"/>
<dbReference type="EMBL" id="PVBQ01000015">
    <property type="protein sequence ID" value="PRD46262.1"/>
    <property type="molecule type" value="Genomic_DNA"/>
</dbReference>
<comment type="caution">
    <text evidence="1">The sequence shown here is derived from an EMBL/GenBank/DDBJ whole genome shotgun (WGS) entry which is preliminary data.</text>
</comment>